<dbReference type="Proteomes" id="UP001375743">
    <property type="component" value="Unassembled WGS sequence"/>
</dbReference>
<dbReference type="EMBL" id="JBBLZC010000034">
    <property type="protein sequence ID" value="MEK0085785.1"/>
    <property type="molecule type" value="Genomic_DNA"/>
</dbReference>
<evidence type="ECO:0000313" key="5">
    <source>
        <dbReference type="EMBL" id="MEK0085785.1"/>
    </source>
</evidence>
<dbReference type="SUPFAM" id="SSF52540">
    <property type="entry name" value="P-loop containing nucleoside triphosphate hydrolases"/>
    <property type="match status" value="1"/>
</dbReference>
<dbReference type="SMART" id="SM00382">
    <property type="entry name" value="AAA"/>
    <property type="match status" value="1"/>
</dbReference>
<feature type="domain" description="ABC transporter" evidence="4">
    <location>
        <begin position="6"/>
        <end position="239"/>
    </location>
</feature>
<keyword evidence="2" id="KW-0547">Nucleotide-binding</keyword>
<dbReference type="Gene3D" id="3.40.50.300">
    <property type="entry name" value="P-loop containing nucleotide triphosphate hydrolases"/>
    <property type="match status" value="1"/>
</dbReference>
<sequence length="240" mass="26317">MTVPILATRSLAKRFGGVVATDRVDLAVAEGELRCIIGPNGAGKSTLFALLCGIYRPDAGTIRLKGKDVTTLPAFRRVRLGLGLTFQTNRAYHDLSVRQNLETPLRIARADAPKDAEERFRYALELFGLDPGSELPARELPHHRLQWLEIAMVLAAGPDILLLDEPTAGMSPEETMQTARVLQHLNRAGLTIVVVEHDIAFVREVAQSVTVLHQGRVFAEGSVADITAHEDVRKIYLGRA</sequence>
<keyword evidence="1" id="KW-0813">Transport</keyword>
<dbReference type="GO" id="GO:0005524">
    <property type="term" value="F:ATP binding"/>
    <property type="evidence" value="ECO:0007669"/>
    <property type="project" value="UniProtKB-KW"/>
</dbReference>
<name>A0ABU8XZE3_9PROT</name>
<dbReference type="PANTHER" id="PTHR45772">
    <property type="entry name" value="CONSERVED COMPONENT OF ABC TRANSPORTER FOR NATURAL AMINO ACIDS-RELATED"/>
    <property type="match status" value="1"/>
</dbReference>
<dbReference type="PROSITE" id="PS50893">
    <property type="entry name" value="ABC_TRANSPORTER_2"/>
    <property type="match status" value="1"/>
</dbReference>
<evidence type="ECO:0000256" key="1">
    <source>
        <dbReference type="ARBA" id="ARBA00022448"/>
    </source>
</evidence>
<reference evidence="5 6" key="1">
    <citation type="submission" date="2024-01" db="EMBL/GenBank/DDBJ databases">
        <title>Multi-omics insights into the function and evolution of sodium benzoate biodegradation pathways in Benzoatithermus flavus gen. nov., sp. nov. from hot spring.</title>
        <authorList>
            <person name="Hu C.-J."/>
            <person name="Li W.-J."/>
        </authorList>
    </citation>
    <scope>NUCLEOTIDE SEQUENCE [LARGE SCALE GENOMIC DNA]</scope>
    <source>
        <strain evidence="5 6">SYSU G07066</strain>
    </source>
</reference>
<dbReference type="PANTHER" id="PTHR45772:SF8">
    <property type="entry name" value="HIGH-AFFINITY BRANCHED-CHAIN AMINO ACID TRANSPORT ATP-BINDING PROTEIN"/>
    <property type="match status" value="1"/>
</dbReference>
<keyword evidence="3 5" id="KW-0067">ATP-binding</keyword>
<evidence type="ECO:0000313" key="6">
    <source>
        <dbReference type="Proteomes" id="UP001375743"/>
    </source>
</evidence>
<keyword evidence="6" id="KW-1185">Reference proteome</keyword>
<accession>A0ABU8XZE3</accession>
<dbReference type="RefSeq" id="WP_418161635.1">
    <property type="nucleotide sequence ID" value="NZ_JBBLZC010000034.1"/>
</dbReference>
<proteinExistence type="predicted"/>
<dbReference type="CDD" id="cd03219">
    <property type="entry name" value="ABC_Mj1267_LivG_branched"/>
    <property type="match status" value="1"/>
</dbReference>
<gene>
    <name evidence="5" type="ORF">U1T56_21740</name>
</gene>
<evidence type="ECO:0000259" key="4">
    <source>
        <dbReference type="PROSITE" id="PS50893"/>
    </source>
</evidence>
<dbReference type="Pfam" id="PF00005">
    <property type="entry name" value="ABC_tran"/>
    <property type="match status" value="1"/>
</dbReference>
<dbReference type="InterPro" id="IPR003593">
    <property type="entry name" value="AAA+_ATPase"/>
</dbReference>
<dbReference type="InterPro" id="IPR051120">
    <property type="entry name" value="ABC_AA/LPS_Transport"/>
</dbReference>
<dbReference type="InterPro" id="IPR027417">
    <property type="entry name" value="P-loop_NTPase"/>
</dbReference>
<evidence type="ECO:0000256" key="3">
    <source>
        <dbReference type="ARBA" id="ARBA00022840"/>
    </source>
</evidence>
<protein>
    <submittedName>
        <fullName evidence="5">ABC transporter ATP-binding protein</fullName>
    </submittedName>
</protein>
<evidence type="ECO:0000256" key="2">
    <source>
        <dbReference type="ARBA" id="ARBA00022741"/>
    </source>
</evidence>
<comment type="caution">
    <text evidence="5">The sequence shown here is derived from an EMBL/GenBank/DDBJ whole genome shotgun (WGS) entry which is preliminary data.</text>
</comment>
<organism evidence="5 6">
    <name type="scientific">Benzoatithermus flavus</name>
    <dbReference type="NCBI Taxonomy" id="3108223"/>
    <lineage>
        <taxon>Bacteria</taxon>
        <taxon>Pseudomonadati</taxon>
        <taxon>Pseudomonadota</taxon>
        <taxon>Alphaproteobacteria</taxon>
        <taxon>Geminicoccales</taxon>
        <taxon>Geminicoccaceae</taxon>
        <taxon>Benzoatithermus</taxon>
    </lineage>
</organism>
<dbReference type="InterPro" id="IPR003439">
    <property type="entry name" value="ABC_transporter-like_ATP-bd"/>
</dbReference>